<protein>
    <recommendedName>
        <fullName evidence="1">Glycosyl transferase family 1 domain-containing protein</fullName>
    </recommendedName>
</protein>
<dbReference type="SUPFAM" id="SSF53756">
    <property type="entry name" value="UDP-Glycosyltransferase/glycogen phosphorylase"/>
    <property type="match status" value="1"/>
</dbReference>
<comment type="caution">
    <text evidence="2">The sequence shown here is derived from an EMBL/GenBank/DDBJ whole genome shotgun (WGS) entry which is preliminary data.</text>
</comment>
<evidence type="ECO:0000313" key="2">
    <source>
        <dbReference type="EMBL" id="GLS13881.1"/>
    </source>
</evidence>
<dbReference type="EMBL" id="BSPB01000007">
    <property type="protein sequence ID" value="GLS13881.1"/>
    <property type="molecule type" value="Genomic_DNA"/>
</dbReference>
<reference evidence="3" key="1">
    <citation type="journal article" date="2019" name="Int. J. Syst. Evol. Microbiol.">
        <title>The Global Catalogue of Microorganisms (GCM) 10K type strain sequencing project: providing services to taxonomists for standard genome sequencing and annotation.</title>
        <authorList>
            <consortium name="The Broad Institute Genomics Platform"/>
            <consortium name="The Broad Institute Genome Sequencing Center for Infectious Disease"/>
            <person name="Wu L."/>
            <person name="Ma J."/>
        </authorList>
    </citation>
    <scope>NUCLEOTIDE SEQUENCE [LARGE SCALE GENOMIC DNA]</scope>
    <source>
        <strain evidence="3">NBRC 109341</strain>
    </source>
</reference>
<keyword evidence="3" id="KW-1185">Reference proteome</keyword>
<gene>
    <name evidence="2" type="ORF">GCM10007935_13110</name>
</gene>
<sequence length="605" mass="68139">MNDPKTAQTASAQPAWFYEDVPTPSGYKVPYFFTVLNAFWPDLEENRGAHFKTEAGYVSAMAFWENPLRGASPDIVWPPAGVFPPVLFEPDTSVEQDTVLPLTKGMVGAWRVRPDMHHFDLTTPLGRLQMLHWRLSLGCREYRFLAVTDEEVRYLQEPSTAHGGRIAHLPRLAELAPVLVANQPDLVARLAAGEPEAYDYCWTPLQKPLEDLLANAVRRAPSYEAQPVAAIGTAEPGGINIVGFATGQFGIGEDARTATRAMLKAGIRPAVYEPPIPLACAVIKDGWINEHIRPAPVHRFNLLTMPAPDTLRLFFLQQRGVLQGRYNICGWQWELPHWPQHWHPLMNIPDEIWAQSRYVQHMFQEVTDKPVTYMPLAVEMPSFTPRTRESFDLPEQPFTFLSVFDCNSWYQRKNPMGAIRAFQAAFPPGNRDVQLVVKMMNTRYDMAEYKELMRLAAQDARVFVIDEFLSRNDMLALLDAVDVFVSLHRSEGFGRVVAESMILGKPVISTNYSGSVDFAHEGTAYAIDGPLVALKKGDYSEYEGQHWMDPDIGLAAEAMRRCVEDRSGTQAMAERGRQIIIDNHSIDAIARRYAQRLRELGAIAA</sequence>
<dbReference type="PANTHER" id="PTHR46656">
    <property type="entry name" value="PUTATIVE-RELATED"/>
    <property type="match status" value="1"/>
</dbReference>
<dbReference type="Gene3D" id="3.40.50.2000">
    <property type="entry name" value="Glycogen Phosphorylase B"/>
    <property type="match status" value="1"/>
</dbReference>
<dbReference type="Pfam" id="PF00534">
    <property type="entry name" value="Glycos_transf_1"/>
    <property type="match status" value="1"/>
</dbReference>
<organism evidence="2 3">
    <name type="scientific">Hydrogenophaga electricum</name>
    <dbReference type="NCBI Taxonomy" id="1230953"/>
    <lineage>
        <taxon>Bacteria</taxon>
        <taxon>Pseudomonadati</taxon>
        <taxon>Pseudomonadota</taxon>
        <taxon>Betaproteobacteria</taxon>
        <taxon>Burkholderiales</taxon>
        <taxon>Comamonadaceae</taxon>
        <taxon>Hydrogenophaga</taxon>
    </lineage>
</organism>
<name>A0ABQ6C6A1_9BURK</name>
<accession>A0ABQ6C6A1</accession>
<proteinExistence type="predicted"/>
<dbReference type="Proteomes" id="UP001156903">
    <property type="component" value="Unassembled WGS sequence"/>
</dbReference>
<dbReference type="RefSeq" id="WP_284307165.1">
    <property type="nucleotide sequence ID" value="NZ_BSPB01000007.1"/>
</dbReference>
<dbReference type="PANTHER" id="PTHR46656:SF3">
    <property type="entry name" value="PUTATIVE-RELATED"/>
    <property type="match status" value="1"/>
</dbReference>
<dbReference type="InterPro" id="IPR001296">
    <property type="entry name" value="Glyco_trans_1"/>
</dbReference>
<dbReference type="CDD" id="cd03801">
    <property type="entry name" value="GT4_PimA-like"/>
    <property type="match status" value="1"/>
</dbReference>
<evidence type="ECO:0000313" key="3">
    <source>
        <dbReference type="Proteomes" id="UP001156903"/>
    </source>
</evidence>
<evidence type="ECO:0000259" key="1">
    <source>
        <dbReference type="Pfam" id="PF00534"/>
    </source>
</evidence>
<feature type="domain" description="Glycosyl transferase family 1" evidence="1">
    <location>
        <begin position="411"/>
        <end position="523"/>
    </location>
</feature>